<feature type="transmembrane region" description="Helical" evidence="1">
    <location>
        <begin position="180"/>
        <end position="200"/>
    </location>
</feature>
<dbReference type="Proteomes" id="UP000054387">
    <property type="component" value="Unassembled WGS sequence"/>
</dbReference>
<keyword evidence="1" id="KW-0812">Transmembrane</keyword>
<reference evidence="2 3" key="1">
    <citation type="submission" date="2015-12" db="EMBL/GenBank/DDBJ databases">
        <title>Haloprofundus marisrubri gen. nov., sp. nov., an extremely halophilic archaeon isolated from the Discovery deep brine-seawater interface in the Red Sea.</title>
        <authorList>
            <person name="Zhang G."/>
            <person name="Stingl U."/>
            <person name="Rashid M."/>
        </authorList>
    </citation>
    <scope>NUCLEOTIDE SEQUENCE [LARGE SCALE GENOMIC DNA]</scope>
    <source>
        <strain evidence="2 3">SB9</strain>
    </source>
</reference>
<feature type="transmembrane region" description="Helical" evidence="1">
    <location>
        <begin position="125"/>
        <end position="144"/>
    </location>
</feature>
<evidence type="ECO:0000313" key="2">
    <source>
        <dbReference type="EMBL" id="KTG10688.1"/>
    </source>
</evidence>
<keyword evidence="3" id="KW-1185">Reference proteome</keyword>
<dbReference type="AlphaFoldDB" id="A0A0W1RBA9"/>
<comment type="caution">
    <text evidence="2">The sequence shown here is derived from an EMBL/GenBank/DDBJ whole genome shotgun (WGS) entry which is preliminary data.</text>
</comment>
<keyword evidence="1" id="KW-1133">Transmembrane helix</keyword>
<feature type="transmembrane region" description="Helical" evidence="1">
    <location>
        <begin position="206"/>
        <end position="223"/>
    </location>
</feature>
<evidence type="ECO:0000313" key="3">
    <source>
        <dbReference type="Proteomes" id="UP000054387"/>
    </source>
</evidence>
<feature type="transmembrane region" description="Helical" evidence="1">
    <location>
        <begin position="63"/>
        <end position="82"/>
    </location>
</feature>
<dbReference type="STRING" id="1514971.AUR64_05680"/>
<accession>A0A0W1RBA9</accession>
<keyword evidence="1" id="KW-0472">Membrane</keyword>
<feature type="transmembrane region" description="Helical" evidence="1">
    <location>
        <begin position="94"/>
        <end position="113"/>
    </location>
</feature>
<gene>
    <name evidence="2" type="ORF">AUR64_05680</name>
</gene>
<name>A0A0W1RBA9_9EURY</name>
<organism evidence="2 3">
    <name type="scientific">Haloprofundus marisrubri</name>
    <dbReference type="NCBI Taxonomy" id="1514971"/>
    <lineage>
        <taxon>Archaea</taxon>
        <taxon>Methanobacteriati</taxon>
        <taxon>Methanobacteriota</taxon>
        <taxon>Stenosarchaea group</taxon>
        <taxon>Halobacteria</taxon>
        <taxon>Halobacteriales</taxon>
        <taxon>Haloferacaceae</taxon>
        <taxon>Haloprofundus</taxon>
    </lineage>
</organism>
<evidence type="ECO:0000256" key="1">
    <source>
        <dbReference type="SAM" id="Phobius"/>
    </source>
</evidence>
<protein>
    <submittedName>
        <fullName evidence="2">Uncharacterized protein</fullName>
    </submittedName>
</protein>
<feature type="transmembrane region" description="Helical" evidence="1">
    <location>
        <begin position="34"/>
        <end position="51"/>
    </location>
</feature>
<feature type="transmembrane region" description="Helical" evidence="1">
    <location>
        <begin position="150"/>
        <end position="168"/>
    </location>
</feature>
<dbReference type="OrthoDB" id="343232at2157"/>
<dbReference type="RefSeq" id="WP_058580486.1">
    <property type="nucleotide sequence ID" value="NZ_LOPU01000016.1"/>
</dbReference>
<dbReference type="EMBL" id="LOPU01000016">
    <property type="protein sequence ID" value="KTG10688.1"/>
    <property type="molecule type" value="Genomic_DNA"/>
</dbReference>
<proteinExistence type="predicted"/>
<sequence length="228" mass="23197">MSRHVPEFALVTGALLSLSFLVSSLVLTGDVLRSTLVAVFLGYPFVAYGVVHDDDPTNVLPPMAVLALGGLVGVVLLAEATLGGSRAATPLSGFTFGVLLGLLALLPPLVYYLRYGAAVNPLTPGKTALGCFVVAVGLLAVGFLADTVLYATADALLVSLTGALYAARRGALPSPSTRRLLVFGGVAAGVCLLAVGSALGVTLDEWVVVAAALTFGPSAYYALTVEYA</sequence>